<accession>A0A1G2KAR6</accession>
<dbReference type="AlphaFoldDB" id="A0A1G2KAR6"/>
<name>A0A1G2KAR6_9BACT</name>
<dbReference type="PANTHER" id="PTHR35458:SF8">
    <property type="entry name" value="SLR0650 PROTEIN"/>
    <property type="match status" value="1"/>
</dbReference>
<dbReference type="Pfam" id="PF01936">
    <property type="entry name" value="NYN"/>
    <property type="match status" value="1"/>
</dbReference>
<evidence type="ECO:0000313" key="2">
    <source>
        <dbReference type="EMBL" id="OGZ96526.1"/>
    </source>
</evidence>
<dbReference type="Gene3D" id="3.40.50.1010">
    <property type="entry name" value="5'-nuclease"/>
    <property type="match status" value="1"/>
</dbReference>
<evidence type="ECO:0000313" key="3">
    <source>
        <dbReference type="Proteomes" id="UP000178574"/>
    </source>
</evidence>
<dbReference type="PANTHER" id="PTHR35458">
    <property type="entry name" value="SLR0755 PROTEIN"/>
    <property type="match status" value="1"/>
</dbReference>
<reference evidence="2 3" key="1">
    <citation type="journal article" date="2016" name="Nat. Commun.">
        <title>Thousands of microbial genomes shed light on interconnected biogeochemical processes in an aquifer system.</title>
        <authorList>
            <person name="Anantharaman K."/>
            <person name="Brown C.T."/>
            <person name="Hug L.A."/>
            <person name="Sharon I."/>
            <person name="Castelle C.J."/>
            <person name="Probst A.J."/>
            <person name="Thomas B.C."/>
            <person name="Singh A."/>
            <person name="Wilkins M.J."/>
            <person name="Karaoz U."/>
            <person name="Brodie E.L."/>
            <person name="Williams K.H."/>
            <person name="Hubbard S.S."/>
            <person name="Banfield J.F."/>
        </authorList>
    </citation>
    <scope>NUCLEOTIDE SEQUENCE [LARGE SCALE GENOMIC DNA]</scope>
</reference>
<dbReference type="GO" id="GO:0004540">
    <property type="term" value="F:RNA nuclease activity"/>
    <property type="evidence" value="ECO:0007669"/>
    <property type="project" value="InterPro"/>
</dbReference>
<gene>
    <name evidence="2" type="ORF">A2847_02575</name>
</gene>
<dbReference type="CDD" id="cd10911">
    <property type="entry name" value="PIN_LabA"/>
    <property type="match status" value="1"/>
</dbReference>
<protein>
    <recommendedName>
        <fullName evidence="1">NYN domain-containing protein</fullName>
    </recommendedName>
</protein>
<evidence type="ECO:0000259" key="1">
    <source>
        <dbReference type="Pfam" id="PF01936"/>
    </source>
</evidence>
<proteinExistence type="predicted"/>
<dbReference type="InterPro" id="IPR021139">
    <property type="entry name" value="NYN"/>
</dbReference>
<feature type="domain" description="NYN" evidence="1">
    <location>
        <begin position="10"/>
        <end position="157"/>
    </location>
</feature>
<dbReference type="InterPro" id="IPR047140">
    <property type="entry name" value="LabA"/>
</dbReference>
<dbReference type="Proteomes" id="UP000178574">
    <property type="component" value="Unassembled WGS sequence"/>
</dbReference>
<comment type="caution">
    <text evidence="2">The sequence shown here is derived from an EMBL/GenBank/DDBJ whole genome shotgun (WGS) entry which is preliminary data.</text>
</comment>
<organism evidence="2 3">
    <name type="scientific">Candidatus Sungbacteria bacterium RIFCSPHIGHO2_01_FULL_50_25</name>
    <dbReference type="NCBI Taxonomy" id="1802265"/>
    <lineage>
        <taxon>Bacteria</taxon>
        <taxon>Candidatus Sungiibacteriota</taxon>
    </lineage>
</organism>
<sequence length="169" mass="18783">MAIIRHKAQRVAVLIDVQNMYHSAKNIFGARVNFKEVLKTAIAGRELVRAIGYVIKTESGEEKAFLEALVKMGIETRIKDLQIFPGGTKKADWDVGMAVDAVRLAESNDAIVLVTGDGDFIPLVEYLKSRGVQVEVLSFARSTSQKLQEAVDDFTDLGAEPKKYLIRMR</sequence>
<dbReference type="EMBL" id="MHQD01000010">
    <property type="protein sequence ID" value="OGZ96526.1"/>
    <property type="molecule type" value="Genomic_DNA"/>
</dbReference>